<evidence type="ECO:0000313" key="3">
    <source>
        <dbReference type="EMBL" id="VTR94979.1"/>
    </source>
</evidence>
<dbReference type="RefSeq" id="WP_162669452.1">
    <property type="nucleotide sequence ID" value="NZ_LR593886.1"/>
</dbReference>
<keyword evidence="2" id="KW-1133">Transmembrane helix</keyword>
<sequence length="468" mass="52232">MSTMLKCPNPSCPYTFDPAQVPKGVVLSCPRCTMQFTLGAQPVAPARPPAAPAPLEPDFENIGRAAISERDPDISLPGRKSSSYQVFILAVTVAVIVAVISLTTLFRFLIRGGLKSLSNSNGTTLVDKDRNLSIDPLPTGWAQDDATRLRTRAPYAYGFKRENPEAYVIFGSVEYAKGRSPRASEMRRDLEAPFKKQLFSEYAKEAVPDTTWLGQKIAPDQGFRFRAKSDDLVWQGDAYTTTSKGMAYFWVGWCGENDFDGLKDEFAAFRDKFKLLDLRNDWRETVAKEVDYKGSTVSYTFTDAEDIWKEEPIEPLKQTSPELDRYLKISHAPRTDRKALTDDAELQVYILDKGAGEPIDQARDFVKARWVSHVKAANDELPAPTFAERTGDPEGDPLPKGETPVLRFESKVVDPANPKEVIASSESRLLVVSAARVGDKTVVLHCWCELSKRAVFETRFIQIASTLR</sequence>
<keyword evidence="4" id="KW-1185">Reference proteome</keyword>
<evidence type="ECO:0000313" key="4">
    <source>
        <dbReference type="Proteomes" id="UP000464178"/>
    </source>
</evidence>
<name>A0A6P2D1H2_9BACT</name>
<reference evidence="3 4" key="1">
    <citation type="submission" date="2019-05" db="EMBL/GenBank/DDBJ databases">
        <authorList>
            <consortium name="Science for Life Laboratories"/>
        </authorList>
    </citation>
    <scope>NUCLEOTIDE SEQUENCE [LARGE SCALE GENOMIC DNA]</scope>
    <source>
        <strain evidence="3">Soil9</strain>
    </source>
</reference>
<dbReference type="Proteomes" id="UP000464178">
    <property type="component" value="Chromosome"/>
</dbReference>
<protein>
    <submittedName>
        <fullName evidence="3">Uncharacterized protein</fullName>
    </submittedName>
</protein>
<gene>
    <name evidence="3" type="ORF">SOIL9_27350</name>
</gene>
<dbReference type="KEGG" id="gms:SOIL9_27350"/>
<accession>A0A6P2D1H2</accession>
<dbReference type="EMBL" id="LR593886">
    <property type="protein sequence ID" value="VTR94979.1"/>
    <property type="molecule type" value="Genomic_DNA"/>
</dbReference>
<dbReference type="CDD" id="cd20335">
    <property type="entry name" value="BRcat_RBR"/>
    <property type="match status" value="1"/>
</dbReference>
<feature type="region of interest" description="Disordered" evidence="1">
    <location>
        <begin position="383"/>
        <end position="402"/>
    </location>
</feature>
<proteinExistence type="predicted"/>
<evidence type="ECO:0000256" key="1">
    <source>
        <dbReference type="SAM" id="MobiDB-lite"/>
    </source>
</evidence>
<dbReference type="AlphaFoldDB" id="A0A6P2D1H2"/>
<keyword evidence="2" id="KW-0812">Transmembrane</keyword>
<keyword evidence="2" id="KW-0472">Membrane</keyword>
<evidence type="ECO:0000256" key="2">
    <source>
        <dbReference type="SAM" id="Phobius"/>
    </source>
</evidence>
<feature type="transmembrane region" description="Helical" evidence="2">
    <location>
        <begin position="86"/>
        <end position="110"/>
    </location>
</feature>
<organism evidence="3 4">
    <name type="scientific">Gemmata massiliana</name>
    <dbReference type="NCBI Taxonomy" id="1210884"/>
    <lineage>
        <taxon>Bacteria</taxon>
        <taxon>Pseudomonadati</taxon>
        <taxon>Planctomycetota</taxon>
        <taxon>Planctomycetia</taxon>
        <taxon>Gemmatales</taxon>
        <taxon>Gemmataceae</taxon>
        <taxon>Gemmata</taxon>
    </lineage>
</organism>